<reference evidence="1" key="1">
    <citation type="journal article" date="2015" name="Nature">
        <title>Complex archaea that bridge the gap between prokaryotes and eukaryotes.</title>
        <authorList>
            <person name="Spang A."/>
            <person name="Saw J.H."/>
            <person name="Jorgensen S.L."/>
            <person name="Zaremba-Niedzwiedzka K."/>
            <person name="Martijn J."/>
            <person name="Lind A.E."/>
            <person name="van Eijk R."/>
            <person name="Schleper C."/>
            <person name="Guy L."/>
            <person name="Ettema T.J."/>
        </authorList>
    </citation>
    <scope>NUCLEOTIDE SEQUENCE</scope>
</reference>
<dbReference type="AlphaFoldDB" id="A0A0F9Q875"/>
<comment type="caution">
    <text evidence="1">The sequence shown here is derived from an EMBL/GenBank/DDBJ whole genome shotgun (WGS) entry which is preliminary data.</text>
</comment>
<evidence type="ECO:0000313" key="1">
    <source>
        <dbReference type="EMBL" id="KKN33222.1"/>
    </source>
</evidence>
<dbReference type="EMBL" id="LAZR01002195">
    <property type="protein sequence ID" value="KKN33222.1"/>
    <property type="molecule type" value="Genomic_DNA"/>
</dbReference>
<gene>
    <name evidence="1" type="ORF">LCGC14_0806170</name>
</gene>
<name>A0A0F9Q875_9ZZZZ</name>
<protein>
    <submittedName>
        <fullName evidence="1">Uncharacterized protein</fullName>
    </submittedName>
</protein>
<organism evidence="1">
    <name type="scientific">marine sediment metagenome</name>
    <dbReference type="NCBI Taxonomy" id="412755"/>
    <lineage>
        <taxon>unclassified sequences</taxon>
        <taxon>metagenomes</taxon>
        <taxon>ecological metagenomes</taxon>
    </lineage>
</organism>
<accession>A0A0F9Q875</accession>
<proteinExistence type="predicted"/>
<sequence>MDKINVMNLKNIAHHYHEIEGLLMHTYKHEKNTGYYVIISFDMNDNEVGRSNFLNFKKESIKM</sequence>